<evidence type="ECO:0000256" key="1">
    <source>
        <dbReference type="SAM" id="Phobius"/>
    </source>
</evidence>
<feature type="domain" description="Apple" evidence="2">
    <location>
        <begin position="16"/>
        <end position="55"/>
    </location>
</feature>
<feature type="transmembrane region" description="Helical" evidence="1">
    <location>
        <begin position="115"/>
        <end position="132"/>
    </location>
</feature>
<proteinExistence type="predicted"/>
<sequence length="133" mass="14419">MGWIPQAKVVQPKSPAANVSEAECFSACDLEATCWVASFFTSNTTCMHFPMASGEDKTVAESKVWWIWEARPGFKLQESGLAGSVQNFTEVVGKVHLEKGVDLPSAAAMAGHRKFAIQSVMSLVVLVLVFVLL</sequence>
<keyword evidence="4" id="KW-1185">Reference proteome</keyword>
<evidence type="ECO:0000259" key="2">
    <source>
        <dbReference type="Pfam" id="PF00024"/>
    </source>
</evidence>
<keyword evidence="1" id="KW-1133">Transmembrane helix</keyword>
<dbReference type="AlphaFoldDB" id="A0A1Y2HTZ2"/>
<dbReference type="EMBL" id="MCFL01000010">
    <property type="protein sequence ID" value="ORZ38066.1"/>
    <property type="molecule type" value="Genomic_DNA"/>
</dbReference>
<accession>A0A1Y2HTZ2</accession>
<evidence type="ECO:0000313" key="4">
    <source>
        <dbReference type="Proteomes" id="UP000193411"/>
    </source>
</evidence>
<keyword evidence="1" id="KW-0472">Membrane</keyword>
<comment type="caution">
    <text evidence="3">The sequence shown here is derived from an EMBL/GenBank/DDBJ whole genome shotgun (WGS) entry which is preliminary data.</text>
</comment>
<organism evidence="3 4">
    <name type="scientific">Catenaria anguillulae PL171</name>
    <dbReference type="NCBI Taxonomy" id="765915"/>
    <lineage>
        <taxon>Eukaryota</taxon>
        <taxon>Fungi</taxon>
        <taxon>Fungi incertae sedis</taxon>
        <taxon>Blastocladiomycota</taxon>
        <taxon>Blastocladiomycetes</taxon>
        <taxon>Blastocladiales</taxon>
        <taxon>Catenariaceae</taxon>
        <taxon>Catenaria</taxon>
    </lineage>
</organism>
<name>A0A1Y2HTZ2_9FUNG</name>
<protein>
    <recommendedName>
        <fullName evidence="2">Apple domain-containing protein</fullName>
    </recommendedName>
</protein>
<reference evidence="3 4" key="1">
    <citation type="submission" date="2016-07" db="EMBL/GenBank/DDBJ databases">
        <title>Pervasive Adenine N6-methylation of Active Genes in Fungi.</title>
        <authorList>
            <consortium name="DOE Joint Genome Institute"/>
            <person name="Mondo S.J."/>
            <person name="Dannebaum R.O."/>
            <person name="Kuo R.C."/>
            <person name="Labutti K."/>
            <person name="Haridas S."/>
            <person name="Kuo A."/>
            <person name="Salamov A."/>
            <person name="Ahrendt S.R."/>
            <person name="Lipzen A."/>
            <person name="Sullivan W."/>
            <person name="Andreopoulos W.B."/>
            <person name="Clum A."/>
            <person name="Lindquist E."/>
            <person name="Daum C."/>
            <person name="Ramamoorthy G.K."/>
            <person name="Gryganskyi A."/>
            <person name="Culley D."/>
            <person name="Magnuson J.K."/>
            <person name="James T.Y."/>
            <person name="O'Malley M.A."/>
            <person name="Stajich J.E."/>
            <person name="Spatafora J.W."/>
            <person name="Visel A."/>
            <person name="Grigoriev I.V."/>
        </authorList>
    </citation>
    <scope>NUCLEOTIDE SEQUENCE [LARGE SCALE GENOMIC DNA]</scope>
    <source>
        <strain evidence="3 4">PL171</strain>
    </source>
</reference>
<dbReference type="Proteomes" id="UP000193411">
    <property type="component" value="Unassembled WGS sequence"/>
</dbReference>
<dbReference type="Pfam" id="PF00024">
    <property type="entry name" value="PAN_1"/>
    <property type="match status" value="1"/>
</dbReference>
<keyword evidence="1" id="KW-0812">Transmembrane</keyword>
<dbReference type="InterPro" id="IPR003609">
    <property type="entry name" value="Pan_app"/>
</dbReference>
<gene>
    <name evidence="3" type="ORF">BCR44DRAFT_391720</name>
</gene>
<evidence type="ECO:0000313" key="3">
    <source>
        <dbReference type="EMBL" id="ORZ38066.1"/>
    </source>
</evidence>